<accession>A0A167CLS2</accession>
<keyword evidence="7" id="KW-1185">Reference proteome</keyword>
<dbReference type="GeneID" id="30037983"/>
<dbReference type="SUPFAM" id="SSF51735">
    <property type="entry name" value="NAD(P)-binding Rossmann-fold domains"/>
    <property type="match status" value="1"/>
</dbReference>
<evidence type="ECO:0000256" key="1">
    <source>
        <dbReference type="ARBA" id="ARBA00023002"/>
    </source>
</evidence>
<proteinExistence type="inferred from homology"/>
<dbReference type="GO" id="GO:0030267">
    <property type="term" value="F:glyoxylate reductase (NADPH) activity"/>
    <property type="evidence" value="ECO:0007669"/>
    <property type="project" value="TreeGrafter"/>
</dbReference>
<feature type="domain" description="D-isomer specific 2-hydroxyacid dehydrogenase catalytic" evidence="4">
    <location>
        <begin position="14"/>
        <end position="302"/>
    </location>
</feature>
<dbReference type="RefSeq" id="XP_018734342.1">
    <property type="nucleotide sequence ID" value="XM_018882871.1"/>
</dbReference>
<keyword evidence="2" id="KW-0520">NAD</keyword>
<dbReference type="InterPro" id="IPR006139">
    <property type="entry name" value="D-isomer_2_OHA_DH_cat_dom"/>
</dbReference>
<dbReference type="InterPro" id="IPR036291">
    <property type="entry name" value="NAD(P)-bd_dom_sf"/>
</dbReference>
<dbReference type="Pfam" id="PF02826">
    <property type="entry name" value="2-Hacid_dh_C"/>
    <property type="match status" value="1"/>
</dbReference>
<evidence type="ECO:0000259" key="5">
    <source>
        <dbReference type="Pfam" id="PF02826"/>
    </source>
</evidence>
<evidence type="ECO:0000256" key="3">
    <source>
        <dbReference type="RuleBase" id="RU003719"/>
    </source>
</evidence>
<dbReference type="PANTHER" id="PTHR10996:SF178">
    <property type="entry name" value="2-HYDROXYACID DEHYDROGENASE YGL185C-RELATED"/>
    <property type="match status" value="1"/>
</dbReference>
<dbReference type="GO" id="GO:0051287">
    <property type="term" value="F:NAD binding"/>
    <property type="evidence" value="ECO:0007669"/>
    <property type="project" value="InterPro"/>
</dbReference>
<evidence type="ECO:0000313" key="6">
    <source>
        <dbReference type="EMBL" id="ANB11865.1"/>
    </source>
</evidence>
<sequence length="312" mass="33849">MLITWSGFTSVGGMNTDLVDALPVSLKVIGLPHVGYDHFDWEAIKKRGVIMCNSPGMSDNDVADIGLHLILSTYRSTSLFESTLRSQKNAALARRVVLNFDQDTGRADPGNEPMDPMKYVHGHRVGERVVTSPAGQRVGIAGFGGIGRALAKRLHVLGMTIHYFKRSQLSQKELKSLEGIPLVRHESFESLAKESDVLVLALPLSSSTRHIVNDKTIGILPAEARVINVGRGPLVDQAALLRGLKSGKLSGAGLDVFEHEPIIEEELLSRYDVTLLPHIGACTQKAVERALINSLENIKNVVVDGGHGIHPI</sequence>
<dbReference type="InterPro" id="IPR006140">
    <property type="entry name" value="D-isomer_DH_NAD-bd"/>
</dbReference>
<dbReference type="Pfam" id="PF00389">
    <property type="entry name" value="2-Hacid_dh"/>
    <property type="match status" value="1"/>
</dbReference>
<dbReference type="SUPFAM" id="SSF52283">
    <property type="entry name" value="Formate/glycerate dehydrogenase catalytic domain-like"/>
    <property type="match status" value="1"/>
</dbReference>
<dbReference type="OrthoDB" id="298012at2759"/>
<dbReference type="KEGG" id="slb:AWJ20_90"/>
<dbReference type="GO" id="GO:0016618">
    <property type="term" value="F:hydroxypyruvate reductase [NAD(P)H] activity"/>
    <property type="evidence" value="ECO:0007669"/>
    <property type="project" value="TreeGrafter"/>
</dbReference>
<protein>
    <submittedName>
        <fullName evidence="6">Glyoxylate reductase</fullName>
    </submittedName>
</protein>
<name>A0A167CLS2_9ASCO</name>
<organism evidence="6 7">
    <name type="scientific">Sugiyamaella lignohabitans</name>
    <dbReference type="NCBI Taxonomy" id="796027"/>
    <lineage>
        <taxon>Eukaryota</taxon>
        <taxon>Fungi</taxon>
        <taxon>Dikarya</taxon>
        <taxon>Ascomycota</taxon>
        <taxon>Saccharomycotina</taxon>
        <taxon>Dipodascomycetes</taxon>
        <taxon>Dipodascales</taxon>
        <taxon>Trichomonascaceae</taxon>
        <taxon>Sugiyamaella</taxon>
    </lineage>
</organism>
<comment type="similarity">
    <text evidence="3">Belongs to the D-isomer specific 2-hydroxyacid dehydrogenase family.</text>
</comment>
<gene>
    <name evidence="6" type="ORF">AWJ20_90</name>
</gene>
<feature type="domain" description="D-isomer specific 2-hydroxyacid dehydrogenase NAD-binding" evidence="5">
    <location>
        <begin position="127"/>
        <end position="280"/>
    </location>
</feature>
<dbReference type="PANTHER" id="PTHR10996">
    <property type="entry name" value="2-HYDROXYACID DEHYDROGENASE-RELATED"/>
    <property type="match status" value="1"/>
</dbReference>
<evidence type="ECO:0000313" key="7">
    <source>
        <dbReference type="Proteomes" id="UP000189580"/>
    </source>
</evidence>
<dbReference type="EMBL" id="CP014501">
    <property type="protein sequence ID" value="ANB11865.1"/>
    <property type="molecule type" value="Genomic_DNA"/>
</dbReference>
<dbReference type="Proteomes" id="UP000189580">
    <property type="component" value="Chromosome a"/>
</dbReference>
<dbReference type="InterPro" id="IPR050223">
    <property type="entry name" value="D-isomer_2-hydroxyacid_DH"/>
</dbReference>
<dbReference type="Gene3D" id="3.40.50.720">
    <property type="entry name" value="NAD(P)-binding Rossmann-like Domain"/>
    <property type="match status" value="2"/>
</dbReference>
<dbReference type="AlphaFoldDB" id="A0A167CLS2"/>
<reference evidence="6 7" key="1">
    <citation type="submission" date="2016-02" db="EMBL/GenBank/DDBJ databases">
        <title>Complete genome sequence and transcriptome regulation of the pentose utilising yeast Sugiyamaella lignohabitans.</title>
        <authorList>
            <person name="Bellasio M."/>
            <person name="Peymann A."/>
            <person name="Valli M."/>
            <person name="Sipitzky M."/>
            <person name="Graf A."/>
            <person name="Sauer M."/>
            <person name="Marx H."/>
            <person name="Mattanovich D."/>
        </authorList>
    </citation>
    <scope>NUCLEOTIDE SEQUENCE [LARGE SCALE GENOMIC DNA]</scope>
    <source>
        <strain evidence="6 7">CBS 10342</strain>
    </source>
</reference>
<dbReference type="GO" id="GO:0005829">
    <property type="term" value="C:cytosol"/>
    <property type="evidence" value="ECO:0007669"/>
    <property type="project" value="TreeGrafter"/>
</dbReference>
<evidence type="ECO:0000259" key="4">
    <source>
        <dbReference type="Pfam" id="PF00389"/>
    </source>
</evidence>
<evidence type="ECO:0000256" key="2">
    <source>
        <dbReference type="ARBA" id="ARBA00023027"/>
    </source>
</evidence>
<keyword evidence="1 3" id="KW-0560">Oxidoreductase</keyword>